<organism evidence="1">
    <name type="scientific">Escherichia coli</name>
    <dbReference type="NCBI Taxonomy" id="562"/>
    <lineage>
        <taxon>Bacteria</taxon>
        <taxon>Pseudomonadati</taxon>
        <taxon>Pseudomonadota</taxon>
        <taxon>Gammaproteobacteria</taxon>
        <taxon>Enterobacterales</taxon>
        <taxon>Enterobacteriaceae</taxon>
        <taxon>Escherichia</taxon>
    </lineage>
</organism>
<proteinExistence type="predicted"/>
<dbReference type="AlphaFoldDB" id="A0A075M9W5"/>
<geneLocation type="plasmid" evidence="1">
    <name>pH2332-107</name>
</geneLocation>
<accession>A0A075M9W5</accession>
<dbReference type="EMBL" id="KJ484627">
    <property type="protein sequence ID" value="AIF77535.1"/>
    <property type="molecule type" value="Genomic_DNA"/>
</dbReference>
<keyword evidence="1" id="KW-0614">Plasmid</keyword>
<reference evidence="1" key="1">
    <citation type="journal article" date="2014" name="J. Antimicrob. Chemother.">
        <title>Nucleotide sequences of 16 transmissible plasmids identified in nine multidrug-resistant Escherichia coli isolates expressing an ESBL phenotype isolated from food-producing animals and healthy humans.</title>
        <authorList>
            <person name="Wang J."/>
            <person name="Stephan R."/>
            <person name="Power K."/>
            <person name="Yan Q."/>
            <person name="Hachler H."/>
            <person name="Fanning S."/>
        </authorList>
    </citation>
    <scope>NUCLEOTIDE SEQUENCE</scope>
    <source>
        <strain evidence="1">Human-2332</strain>
        <plasmid evidence="1">pH2332-107</plasmid>
    </source>
</reference>
<protein>
    <submittedName>
        <fullName evidence="1">Uncharacterized protein</fullName>
    </submittedName>
</protein>
<name>A0A075M9W5_ECOLX</name>
<sequence length="46" mass="5680">MRIYILSFYIFLIYFYGDDVNITRRKNTCFYLLRHLASRRIFIPVG</sequence>
<evidence type="ECO:0000313" key="1">
    <source>
        <dbReference type="EMBL" id="AIF77535.1"/>
    </source>
</evidence>